<organism evidence="1 2">
    <name type="scientific">Pedobacter cryotolerans</name>
    <dbReference type="NCBI Taxonomy" id="2571270"/>
    <lineage>
        <taxon>Bacteria</taxon>
        <taxon>Pseudomonadati</taxon>
        <taxon>Bacteroidota</taxon>
        <taxon>Sphingobacteriia</taxon>
        <taxon>Sphingobacteriales</taxon>
        <taxon>Sphingobacteriaceae</taxon>
        <taxon>Pedobacter</taxon>
    </lineage>
</organism>
<sequence length="864" mass="93766">MLKKIIITIGILLVVLLASAAIIPMVFKKEIVAKVKSSINNQLNAKVDFKEFDLTLISSFPNLGIKLNNLTVVGTDSFAKDTLANIKQLQLNLNLMSVVNGGTYEIKTVNLDEPTIYAKVLKSGKANWDIMKPDSTTTTTDTAQTSFKAALQKYSIEKGNITYDDASLGFYMQAENLNHTGKGDFTQDIFTLNTQSEIEKLTVKYGGIPYLNKVNLNAELPLDIDMKQMKFTFGENKIKLNELLLSAVGYLAMPNENDMVMDFKFDAQKSDLKNFLSLIPAIYATNFKDLEATGKFAMNGTAKGTYNDKSIPAFNVNLGIENGKIKYPSLPSAINNIQVKSTISNPDGVIDHTVINVPAFHLEFGAAPIDGRLLVRNPMSDPFVDMALKGNLDLKQLTAIFPMKDLTLSGLLNADVQAAGRKSSIDKGQYQDFKASGQMQASNFIYAGKNVLMPVNVPSAKMSFSPQNITLSNLVAKVGKSDFAANGTVNNYLSYVFKKNQLLKGNFNLTSGLIDVNELMGSPKVTTDNKSADAKMTIFEVPENIDFNLGVKAAKVNYDKYDIRNAKGDLLIKDKTVYFKDMALNMLAGTVKMNGSYATVNPKKPKVDIDFGIERMDIQQAFNAFNTIKLLAPVAKFTKGTFSTNLKFNSDLDEGMMPIYSSINAEGLTNIIQALVEGFEPVNKLAAALGSADLKKLELNNVLTKFKIANGRLNVSPFDIKAKGIVMNVGGSNGIDQTMDYNLALNVPRAMLGASANNAANAIIAGLNSKAGTNVSMGETVKVNAVLGGTFLKPTIKLKYGAGDGTAKSAVATTVNQVVAEKKAELQAKAQEKIDTVKKKAVEKVTTEIGKKLGGLFKKKTENP</sequence>
<protein>
    <submittedName>
        <fullName evidence="1">Membrane assembly protein AsmA</fullName>
    </submittedName>
</protein>
<proteinExistence type="predicted"/>
<keyword evidence="2" id="KW-1185">Reference proteome</keyword>
<dbReference type="GO" id="GO:0090313">
    <property type="term" value="P:regulation of protein targeting to membrane"/>
    <property type="evidence" value="ECO:0007669"/>
    <property type="project" value="TreeGrafter"/>
</dbReference>
<dbReference type="RefSeq" id="WP_136877966.1">
    <property type="nucleotide sequence ID" value="NZ_SWBO01000010.1"/>
</dbReference>
<comment type="caution">
    <text evidence="1">The sequence shown here is derived from an EMBL/GenBank/DDBJ whole genome shotgun (WGS) entry which is preliminary data.</text>
</comment>
<reference evidence="1 2" key="1">
    <citation type="submission" date="2019-04" db="EMBL/GenBank/DDBJ databases">
        <title>Pedobacter sp. AR-2-6 sp. nov., isolated from Arctic soil.</title>
        <authorList>
            <person name="Dahal R.H."/>
            <person name="Kim D.-U."/>
        </authorList>
    </citation>
    <scope>NUCLEOTIDE SEQUENCE [LARGE SCALE GENOMIC DNA]</scope>
    <source>
        <strain evidence="1 2">AR-2-6</strain>
    </source>
</reference>
<dbReference type="OrthoDB" id="596403at2"/>
<dbReference type="PANTHER" id="PTHR30441">
    <property type="entry name" value="DUF748 DOMAIN-CONTAINING PROTEIN"/>
    <property type="match status" value="1"/>
</dbReference>
<dbReference type="InterPro" id="IPR052894">
    <property type="entry name" value="AsmA-related"/>
</dbReference>
<dbReference type="Proteomes" id="UP000310477">
    <property type="component" value="Unassembled WGS sequence"/>
</dbReference>
<dbReference type="GO" id="GO:0005886">
    <property type="term" value="C:plasma membrane"/>
    <property type="evidence" value="ECO:0007669"/>
    <property type="project" value="TreeGrafter"/>
</dbReference>
<evidence type="ECO:0000313" key="2">
    <source>
        <dbReference type="Proteomes" id="UP000310477"/>
    </source>
</evidence>
<gene>
    <name evidence="1" type="ORF">FA045_15390</name>
</gene>
<dbReference type="AlphaFoldDB" id="A0A4V5NXG8"/>
<name>A0A4V5NXG8_9SPHI</name>
<dbReference type="PANTHER" id="PTHR30441:SF8">
    <property type="entry name" value="DUF748 DOMAIN-CONTAINING PROTEIN"/>
    <property type="match status" value="1"/>
</dbReference>
<dbReference type="EMBL" id="SWBO01000010">
    <property type="protein sequence ID" value="TKB98042.1"/>
    <property type="molecule type" value="Genomic_DNA"/>
</dbReference>
<accession>A0A4V5NXG8</accession>
<evidence type="ECO:0000313" key="1">
    <source>
        <dbReference type="EMBL" id="TKB98042.1"/>
    </source>
</evidence>